<evidence type="ECO:0000313" key="4">
    <source>
        <dbReference type="Proteomes" id="UP000051330"/>
    </source>
</evidence>
<dbReference type="Gene3D" id="1.10.10.10">
    <property type="entry name" value="Winged helix-like DNA-binding domain superfamily/Winged helix DNA-binding domain"/>
    <property type="match status" value="1"/>
</dbReference>
<dbReference type="GO" id="GO:0006950">
    <property type="term" value="P:response to stress"/>
    <property type="evidence" value="ECO:0007669"/>
    <property type="project" value="TreeGrafter"/>
</dbReference>
<dbReference type="PATRIC" id="fig|1423792.3.peg.2339"/>
<protein>
    <submittedName>
        <fullName evidence="3">Transcriptional regulator OhrR</fullName>
    </submittedName>
</protein>
<comment type="subcellular location">
    <subcellularLocation>
        <location evidence="1">Cytoplasm</location>
    </subcellularLocation>
</comment>
<dbReference type="RefSeq" id="WP_057819478.1">
    <property type="nucleotide sequence ID" value="NZ_AZEC01000004.1"/>
</dbReference>
<feature type="domain" description="HTH marR-type" evidence="2">
    <location>
        <begin position="8"/>
        <end position="138"/>
    </location>
</feature>
<evidence type="ECO:0000259" key="2">
    <source>
        <dbReference type="PROSITE" id="PS50995"/>
    </source>
</evidence>
<dbReference type="PANTHER" id="PTHR33164:SF5">
    <property type="entry name" value="ORGANIC HYDROPEROXIDE RESISTANCE TRANSCRIPTIONAL REGULATOR"/>
    <property type="match status" value="1"/>
</dbReference>
<dbReference type="Pfam" id="PF01047">
    <property type="entry name" value="MarR"/>
    <property type="match status" value="1"/>
</dbReference>
<dbReference type="STRING" id="1423792.FD09_GL002300"/>
<gene>
    <name evidence="3" type="ORF">FD09_GL002300</name>
</gene>
<dbReference type="InterPro" id="IPR036388">
    <property type="entry name" value="WH-like_DNA-bd_sf"/>
</dbReference>
<dbReference type="Proteomes" id="UP000051330">
    <property type="component" value="Unassembled WGS sequence"/>
</dbReference>
<evidence type="ECO:0000256" key="1">
    <source>
        <dbReference type="ARBA" id="ARBA00004496"/>
    </source>
</evidence>
<comment type="caution">
    <text evidence="3">The sequence shown here is derived from an EMBL/GenBank/DDBJ whole genome shotgun (WGS) entry which is preliminary data.</text>
</comment>
<dbReference type="SMART" id="SM00347">
    <property type="entry name" value="HTH_MARR"/>
    <property type="match status" value="1"/>
</dbReference>
<name>A0A0R1N7L1_9LACO</name>
<dbReference type="GO" id="GO:0003700">
    <property type="term" value="F:DNA-binding transcription factor activity"/>
    <property type="evidence" value="ECO:0007669"/>
    <property type="project" value="InterPro"/>
</dbReference>
<dbReference type="InterPro" id="IPR000835">
    <property type="entry name" value="HTH_MarR-typ"/>
</dbReference>
<dbReference type="GO" id="GO:0005737">
    <property type="term" value="C:cytoplasm"/>
    <property type="evidence" value="ECO:0007669"/>
    <property type="project" value="UniProtKB-SubCell"/>
</dbReference>
<dbReference type="PANTHER" id="PTHR33164">
    <property type="entry name" value="TRANSCRIPTIONAL REGULATOR, MARR FAMILY"/>
    <property type="match status" value="1"/>
</dbReference>
<dbReference type="PROSITE" id="PS50995">
    <property type="entry name" value="HTH_MARR_2"/>
    <property type="match status" value="1"/>
</dbReference>
<dbReference type="InterPro" id="IPR036390">
    <property type="entry name" value="WH_DNA-bd_sf"/>
</dbReference>
<organism evidence="3 4">
    <name type="scientific">Schleiferilactobacillus perolens DSM 12744</name>
    <dbReference type="NCBI Taxonomy" id="1423792"/>
    <lineage>
        <taxon>Bacteria</taxon>
        <taxon>Bacillati</taxon>
        <taxon>Bacillota</taxon>
        <taxon>Bacilli</taxon>
        <taxon>Lactobacillales</taxon>
        <taxon>Lactobacillaceae</taxon>
        <taxon>Schleiferilactobacillus</taxon>
    </lineage>
</organism>
<proteinExistence type="predicted"/>
<keyword evidence="4" id="KW-1185">Reference proteome</keyword>
<dbReference type="PRINTS" id="PR00598">
    <property type="entry name" value="HTHMARR"/>
</dbReference>
<dbReference type="OrthoDB" id="9806864at2"/>
<dbReference type="AlphaFoldDB" id="A0A0R1N7L1"/>
<dbReference type="SUPFAM" id="SSF46785">
    <property type="entry name" value="Winged helix' DNA-binding domain"/>
    <property type="match status" value="1"/>
</dbReference>
<accession>A0A0R1N7L1</accession>
<reference evidence="3 4" key="1">
    <citation type="journal article" date="2015" name="Genome Announc.">
        <title>Expanding the biotechnology potential of lactobacilli through comparative genomics of 213 strains and associated genera.</title>
        <authorList>
            <person name="Sun Z."/>
            <person name="Harris H.M."/>
            <person name="McCann A."/>
            <person name="Guo C."/>
            <person name="Argimon S."/>
            <person name="Zhang W."/>
            <person name="Yang X."/>
            <person name="Jeffery I.B."/>
            <person name="Cooney J.C."/>
            <person name="Kagawa T.F."/>
            <person name="Liu W."/>
            <person name="Song Y."/>
            <person name="Salvetti E."/>
            <person name="Wrobel A."/>
            <person name="Rasinkangas P."/>
            <person name="Parkhill J."/>
            <person name="Rea M.C."/>
            <person name="O'Sullivan O."/>
            <person name="Ritari J."/>
            <person name="Douillard F.P."/>
            <person name="Paul Ross R."/>
            <person name="Yang R."/>
            <person name="Briner A.E."/>
            <person name="Felis G.E."/>
            <person name="de Vos W.M."/>
            <person name="Barrangou R."/>
            <person name="Klaenhammer T.R."/>
            <person name="Caufield P.W."/>
            <person name="Cui Y."/>
            <person name="Zhang H."/>
            <person name="O'Toole P.W."/>
        </authorList>
    </citation>
    <scope>NUCLEOTIDE SEQUENCE [LARGE SCALE GENOMIC DNA]</scope>
    <source>
        <strain evidence="3 4">DSM 12744</strain>
    </source>
</reference>
<dbReference type="EMBL" id="AZEC01000004">
    <property type="protein sequence ID" value="KRL13466.1"/>
    <property type="molecule type" value="Genomic_DNA"/>
</dbReference>
<sequence>MATPIILDQQLCFSIYQAHKVFNHFYTKALAPFSLTYSQYIVLLALWQYGTLSVKDLGARVGLDSGTLTPLLKRLEKDGWLTRSRSKNDERKLDVALTDHGQAMQEKVYERVGTCLEWIGLSADQYAQMRDTVLSVRDHLADIPDNYFDHLDDAH</sequence>
<dbReference type="InterPro" id="IPR039422">
    <property type="entry name" value="MarR/SlyA-like"/>
</dbReference>
<evidence type="ECO:0000313" key="3">
    <source>
        <dbReference type="EMBL" id="KRL13466.1"/>
    </source>
</evidence>